<reference evidence="1 2" key="1">
    <citation type="submission" date="2017-12" db="EMBL/GenBank/DDBJ databases">
        <title>Isolation and characterization of an aerobic denitrifying Pseudomonas monteilii CY06 from aquaculture ponds.</title>
        <authorList>
            <person name="Ma Q."/>
            <person name="Cai Y."/>
            <person name="He Z."/>
        </authorList>
    </citation>
    <scope>NUCLEOTIDE SEQUENCE [LARGE SCALE GENOMIC DNA]</scope>
    <source>
        <strain evidence="1 2">CY06</strain>
    </source>
</reference>
<comment type="caution">
    <text evidence="1">The sequence shown here is derived from an EMBL/GenBank/DDBJ whole genome shotgun (WGS) entry which is preliminary data.</text>
</comment>
<protein>
    <submittedName>
        <fullName evidence="1">Diguanylate cyclase</fullName>
    </submittedName>
</protein>
<accession>A0A2N1IUD4</accession>
<name>A0A2N1IUD4_9PSED</name>
<evidence type="ECO:0000313" key="2">
    <source>
        <dbReference type="Proteomes" id="UP000233399"/>
    </source>
</evidence>
<sequence length="51" mass="5302">MGAGVPANTGEAGAMHRSGSFAGMPAPTGTASAFRASQHLWERVYPRTAQR</sequence>
<evidence type="ECO:0000313" key="1">
    <source>
        <dbReference type="EMBL" id="PKI24329.1"/>
    </source>
</evidence>
<dbReference type="AlphaFoldDB" id="A0A2N1IUD4"/>
<organism evidence="1 2">
    <name type="scientific">Pseudomonas monteilii</name>
    <dbReference type="NCBI Taxonomy" id="76759"/>
    <lineage>
        <taxon>Bacteria</taxon>
        <taxon>Pseudomonadati</taxon>
        <taxon>Pseudomonadota</taxon>
        <taxon>Gammaproteobacteria</taxon>
        <taxon>Pseudomonadales</taxon>
        <taxon>Pseudomonadaceae</taxon>
        <taxon>Pseudomonas</taxon>
    </lineage>
</organism>
<dbReference type="EMBL" id="PJCG01000011">
    <property type="protein sequence ID" value="PKI24329.1"/>
    <property type="molecule type" value="Genomic_DNA"/>
</dbReference>
<proteinExistence type="predicted"/>
<gene>
    <name evidence="1" type="ORF">CXB65_08770</name>
</gene>
<dbReference type="Proteomes" id="UP000233399">
    <property type="component" value="Unassembled WGS sequence"/>
</dbReference>